<dbReference type="GO" id="GO:0003743">
    <property type="term" value="F:translation initiation factor activity"/>
    <property type="evidence" value="ECO:0007669"/>
    <property type="project" value="UniProtKB-KW"/>
</dbReference>
<proteinExistence type="predicted"/>
<protein>
    <recommendedName>
        <fullName evidence="5">Eukaryotic translation initiation factor 3 subunit p66</fullName>
    </recommendedName>
</protein>
<evidence type="ECO:0000256" key="1">
    <source>
        <dbReference type="ARBA" id="ARBA00022490"/>
    </source>
</evidence>
<evidence type="ECO:0000256" key="5">
    <source>
        <dbReference type="ARBA" id="ARBA00033202"/>
    </source>
</evidence>
<dbReference type="PANTHER" id="PTHR12399">
    <property type="entry name" value="EUKARYOTIC TRANSLATION INITIATION FACTOR 3 SUBUNIT 7"/>
    <property type="match status" value="1"/>
</dbReference>
<dbReference type="AlphaFoldDB" id="A0A8S9ZTQ9"/>
<accession>A0A8S9ZTQ9</accession>
<comment type="caution">
    <text evidence="7">The sequence shown here is derived from an EMBL/GenBank/DDBJ whole genome shotgun (WGS) entry which is preliminary data.</text>
</comment>
<feature type="compositionally biased region" description="Acidic residues" evidence="6">
    <location>
        <begin position="560"/>
        <end position="579"/>
    </location>
</feature>
<dbReference type="EMBL" id="JABEBT010000029">
    <property type="protein sequence ID" value="KAF7636502.1"/>
    <property type="molecule type" value="Genomic_DNA"/>
</dbReference>
<feature type="region of interest" description="Disordered" evidence="6">
    <location>
        <begin position="159"/>
        <end position="187"/>
    </location>
</feature>
<feature type="region of interest" description="Disordered" evidence="6">
    <location>
        <begin position="559"/>
        <end position="579"/>
    </location>
</feature>
<dbReference type="GO" id="GO:0005852">
    <property type="term" value="C:eukaryotic translation initiation factor 3 complex"/>
    <property type="evidence" value="ECO:0007669"/>
    <property type="project" value="InterPro"/>
</dbReference>
<name>A0A8S9ZTQ9_9BILA</name>
<reference evidence="7" key="1">
    <citation type="journal article" date="2020" name="Ecol. Evol.">
        <title>Genome structure and content of the rice root-knot nematode (Meloidogyne graminicola).</title>
        <authorList>
            <person name="Phan N.T."/>
            <person name="Danchin E.G.J."/>
            <person name="Klopp C."/>
            <person name="Perfus-Barbeoch L."/>
            <person name="Kozlowski D.K."/>
            <person name="Koutsovoulos G.D."/>
            <person name="Lopez-Roques C."/>
            <person name="Bouchez O."/>
            <person name="Zahm M."/>
            <person name="Besnard G."/>
            <person name="Bellafiore S."/>
        </authorList>
    </citation>
    <scope>NUCLEOTIDE SEQUENCE</scope>
    <source>
        <strain evidence="7">VN-18</strain>
    </source>
</reference>
<sequence length="579" mass="66226">MDTTLPLLDLSECLANLDGWGPGPVKDSFVLEPFDGLPYQPFNKCDRIGRIVDWLGVDKYKKTEMRDRYNERLYGSSATAGAQFDYVHDNEDANFQLVDSGRTMQRPQKPIYRRQFQFRRLAQREQERREYEKYNVPNKMKRSIMKEQQKAYKVFLRRGGGVRGMPQRQPRRYNERQPGKGRQPSVQVRPDWEVIKELDFQQLNKLSLPNVEQGKDIPGHSYGVLHYYDKLADRITVNKAVPLQRFTGTYCNVTTTEDLVIHKLASAGVGNVFATDIILATLMSCTRSVNSWDIIAHRIGDKLFFDKRDKRSVGGISPVDAIWVSETAMEPPSWDGPGINNAKALADEALILNQSFRRQFLKRDSQHVFKFENEKVPFEEVQSDIAYRYRTWDLGTMRDGKPIKLVARTEHDAVMQGSGGEIVKLTIKAFNEWDSSQSGGEDWRSKLENQRGTVLATEVRNNNCKVAKWTLQAILAGSDFIKFGYVSRVNVRSSTQHVILGTQQWEPKNFSSGLPSLNMQTCWGILRAIIDFFMERPPGKYLLMKDPHQQVVRIYALPEEALDSSDDEEGSASSEGEAD</sequence>
<evidence type="ECO:0000313" key="7">
    <source>
        <dbReference type="EMBL" id="KAF7636502.1"/>
    </source>
</evidence>
<dbReference type="GO" id="GO:0003723">
    <property type="term" value="F:RNA binding"/>
    <property type="evidence" value="ECO:0007669"/>
    <property type="project" value="UniProtKB-KW"/>
</dbReference>
<dbReference type="Pfam" id="PF05091">
    <property type="entry name" value="eIF-3_zeta"/>
    <property type="match status" value="1"/>
</dbReference>
<evidence type="ECO:0000256" key="2">
    <source>
        <dbReference type="ARBA" id="ARBA00022540"/>
    </source>
</evidence>
<evidence type="ECO:0000256" key="3">
    <source>
        <dbReference type="ARBA" id="ARBA00022884"/>
    </source>
</evidence>
<keyword evidence="1" id="KW-0963">Cytoplasm</keyword>
<gene>
    <name evidence="7" type="ORF">Mgra_00004092</name>
</gene>
<dbReference type="PANTHER" id="PTHR12399:SF0">
    <property type="entry name" value="EUKARYOTIC TRANSLATION INITIATION FACTOR 3 SUBUNIT D"/>
    <property type="match status" value="1"/>
</dbReference>
<dbReference type="OrthoDB" id="16538at2759"/>
<organism evidence="7 8">
    <name type="scientific">Meloidogyne graminicola</name>
    <dbReference type="NCBI Taxonomy" id="189291"/>
    <lineage>
        <taxon>Eukaryota</taxon>
        <taxon>Metazoa</taxon>
        <taxon>Ecdysozoa</taxon>
        <taxon>Nematoda</taxon>
        <taxon>Chromadorea</taxon>
        <taxon>Rhabditida</taxon>
        <taxon>Tylenchina</taxon>
        <taxon>Tylenchomorpha</taxon>
        <taxon>Tylenchoidea</taxon>
        <taxon>Meloidogynidae</taxon>
        <taxon>Meloidogyninae</taxon>
        <taxon>Meloidogyne</taxon>
    </lineage>
</organism>
<dbReference type="Proteomes" id="UP000605970">
    <property type="component" value="Unassembled WGS sequence"/>
</dbReference>
<keyword evidence="8" id="KW-1185">Reference proteome</keyword>
<evidence type="ECO:0000256" key="4">
    <source>
        <dbReference type="ARBA" id="ARBA00022917"/>
    </source>
</evidence>
<keyword evidence="4" id="KW-0648">Protein biosynthesis</keyword>
<evidence type="ECO:0000313" key="8">
    <source>
        <dbReference type="Proteomes" id="UP000605970"/>
    </source>
</evidence>
<keyword evidence="2" id="KW-0396">Initiation factor</keyword>
<evidence type="ECO:0000256" key="6">
    <source>
        <dbReference type="SAM" id="MobiDB-lite"/>
    </source>
</evidence>
<dbReference type="InterPro" id="IPR007783">
    <property type="entry name" value="eIF3d"/>
</dbReference>
<dbReference type="PIRSF" id="PIRSF016281">
    <property type="entry name" value="EIF-3_zeta"/>
    <property type="match status" value="1"/>
</dbReference>
<keyword evidence="3" id="KW-0694">RNA-binding</keyword>